<keyword evidence="4 7" id="KW-1133">Transmembrane helix</keyword>
<evidence type="ECO:0000313" key="10">
    <source>
        <dbReference type="Proteomes" id="UP000671913"/>
    </source>
</evidence>
<evidence type="ECO:0000256" key="3">
    <source>
        <dbReference type="ARBA" id="ARBA00022692"/>
    </source>
</evidence>
<evidence type="ECO:0000313" key="9">
    <source>
        <dbReference type="EMBL" id="QSZ27337.1"/>
    </source>
</evidence>
<comment type="subcellular location">
    <subcellularLocation>
        <location evidence="1">Cell membrane</location>
        <topology evidence="1">Multi-pass membrane protein</topology>
    </subcellularLocation>
</comment>
<dbReference type="GO" id="GO:0015744">
    <property type="term" value="P:succinate transport"/>
    <property type="evidence" value="ECO:0007669"/>
    <property type="project" value="TreeGrafter"/>
</dbReference>
<evidence type="ECO:0000259" key="8">
    <source>
        <dbReference type="Pfam" id="PF06738"/>
    </source>
</evidence>
<reference evidence="9" key="1">
    <citation type="submission" date="2020-08" db="EMBL/GenBank/DDBJ databases">
        <title>Genomic insights into the carbon and energy metabolism of the first obligate autotrophic acetogenic bacterium Aceticella autotrophica gen. nov., sp. nov.</title>
        <authorList>
            <person name="Toshchakov S.V."/>
            <person name="Elcheninov A.G."/>
            <person name="Kublanov I.V."/>
            <person name="Frolov E.N."/>
            <person name="Lebedinsky A.V."/>
        </authorList>
    </citation>
    <scope>NUCLEOTIDE SEQUENCE</scope>
    <source>
        <strain evidence="9">3443-3Ac</strain>
    </source>
</reference>
<dbReference type="GO" id="GO:0022857">
    <property type="term" value="F:transmembrane transporter activity"/>
    <property type="evidence" value="ECO:0007669"/>
    <property type="project" value="InterPro"/>
</dbReference>
<dbReference type="RefSeq" id="WP_284680029.1">
    <property type="nucleotide sequence ID" value="NZ_CP060096.1"/>
</dbReference>
<feature type="domain" description="Threonine/serine exporter-like N-terminal" evidence="8">
    <location>
        <begin position="9"/>
        <end position="247"/>
    </location>
</feature>
<organism evidence="9 10">
    <name type="scientific">Aceticella autotrophica</name>
    <dbReference type="NCBI Taxonomy" id="2755338"/>
    <lineage>
        <taxon>Bacteria</taxon>
        <taxon>Bacillati</taxon>
        <taxon>Bacillota</taxon>
        <taxon>Clostridia</taxon>
        <taxon>Thermoanaerobacterales</taxon>
        <taxon>Thermoanaerobacteraceae</taxon>
        <taxon>Aceticella</taxon>
    </lineage>
</organism>
<keyword evidence="3 7" id="KW-0812">Transmembrane</keyword>
<proteinExistence type="inferred from homology"/>
<evidence type="ECO:0000256" key="2">
    <source>
        <dbReference type="ARBA" id="ARBA00022475"/>
    </source>
</evidence>
<dbReference type="AlphaFoldDB" id="A0A975AVQ2"/>
<feature type="transmembrane region" description="Helical" evidence="7">
    <location>
        <begin position="116"/>
        <end position="135"/>
    </location>
</feature>
<evidence type="ECO:0000256" key="1">
    <source>
        <dbReference type="ARBA" id="ARBA00004651"/>
    </source>
</evidence>
<sequence length="255" mass="27849">MYTDNILKLAVFAGKIILENGGETYRTEDTITRMLENKVDIVETFVTPTGIFASVEVDGKILTIVRRVKKRIIDLNKVALVNDFSRRFAKEKGNNIDCNKYMKELNDIDKKKKYNYYFRITSAGIAAAASGMMIGNKLHDFIPTFITAILLQALVAYFEKLKFSTFIINILGGSFVSVFAILFSQMGIGSLDGIIIGSIMTLVPGVTLTNAVRDAISGDFLSGVSRGIEAVVAAISIAVGVGALLKIWFILGGIL</sequence>
<accession>A0A975AVQ2</accession>
<dbReference type="Pfam" id="PF06738">
    <property type="entry name" value="ThrE"/>
    <property type="match status" value="1"/>
</dbReference>
<feature type="transmembrane region" description="Helical" evidence="7">
    <location>
        <begin position="166"/>
        <end position="188"/>
    </location>
</feature>
<name>A0A975AVQ2_9THEO</name>
<evidence type="ECO:0000256" key="6">
    <source>
        <dbReference type="ARBA" id="ARBA00034125"/>
    </source>
</evidence>
<comment type="similarity">
    <text evidence="6">Belongs to the ThrE exporter (TC 2.A.79) family.</text>
</comment>
<dbReference type="KEGG" id="aaut:ACETAC_10990"/>
<keyword evidence="2" id="KW-1003">Cell membrane</keyword>
<dbReference type="InterPro" id="IPR050539">
    <property type="entry name" value="ThrE_Dicarb/AminoAcid_Exp"/>
</dbReference>
<keyword evidence="10" id="KW-1185">Reference proteome</keyword>
<dbReference type="GO" id="GO:0005886">
    <property type="term" value="C:plasma membrane"/>
    <property type="evidence" value="ECO:0007669"/>
    <property type="project" value="UniProtKB-SubCell"/>
</dbReference>
<dbReference type="PANTHER" id="PTHR34390">
    <property type="entry name" value="UPF0442 PROTEIN YJJB-RELATED"/>
    <property type="match status" value="1"/>
</dbReference>
<feature type="transmembrane region" description="Helical" evidence="7">
    <location>
        <begin position="141"/>
        <end position="159"/>
    </location>
</feature>
<feature type="transmembrane region" description="Helical" evidence="7">
    <location>
        <begin position="194"/>
        <end position="216"/>
    </location>
</feature>
<evidence type="ECO:0000256" key="5">
    <source>
        <dbReference type="ARBA" id="ARBA00023136"/>
    </source>
</evidence>
<dbReference type="EMBL" id="CP060096">
    <property type="protein sequence ID" value="QSZ27337.1"/>
    <property type="molecule type" value="Genomic_DNA"/>
</dbReference>
<dbReference type="PANTHER" id="PTHR34390:SF2">
    <property type="entry name" value="SUCCINATE TRANSPORTER SUBUNIT YJJP-RELATED"/>
    <property type="match status" value="1"/>
</dbReference>
<dbReference type="InterPro" id="IPR010619">
    <property type="entry name" value="ThrE-like_N"/>
</dbReference>
<dbReference type="Proteomes" id="UP000671913">
    <property type="component" value="Chromosome"/>
</dbReference>
<keyword evidence="5 7" id="KW-0472">Membrane</keyword>
<protein>
    <submittedName>
        <fullName evidence="9">Threonine/serine exporter family protein</fullName>
    </submittedName>
</protein>
<gene>
    <name evidence="9" type="ORF">ACETAC_10990</name>
</gene>
<evidence type="ECO:0000256" key="4">
    <source>
        <dbReference type="ARBA" id="ARBA00022989"/>
    </source>
</evidence>
<feature type="transmembrane region" description="Helical" evidence="7">
    <location>
        <begin position="228"/>
        <end position="251"/>
    </location>
</feature>
<evidence type="ECO:0000256" key="7">
    <source>
        <dbReference type="SAM" id="Phobius"/>
    </source>
</evidence>